<sequence length="27" mass="2963">MDSLEGSIDDATSTKIDYWINEAISTS</sequence>
<name>A0A8H6K6R0_9PEZI</name>
<protein>
    <submittedName>
        <fullName evidence="1">Uncharacterized protein</fullName>
    </submittedName>
</protein>
<reference evidence="1" key="1">
    <citation type="journal article" date="2020" name="Phytopathology">
        <title>Genome Sequence Resources of Colletotrichum truncatum, C. plurivorum, C. musicola, and C. sojae: Four Species Pathogenic to Soybean (Glycine max).</title>
        <authorList>
            <person name="Rogerio F."/>
            <person name="Boufleur T.R."/>
            <person name="Ciampi-Guillardi M."/>
            <person name="Sukno S.A."/>
            <person name="Thon M.R."/>
            <person name="Massola Junior N.S."/>
            <person name="Baroncelli R."/>
        </authorList>
    </citation>
    <scope>NUCLEOTIDE SEQUENCE</scope>
    <source>
        <strain evidence="1">LFN0074</strain>
    </source>
</reference>
<accession>A0A8H6K6R0</accession>
<dbReference type="Proteomes" id="UP000639643">
    <property type="component" value="Unassembled WGS sequence"/>
</dbReference>
<organism evidence="1 2">
    <name type="scientific">Colletotrichum musicola</name>
    <dbReference type="NCBI Taxonomy" id="2175873"/>
    <lineage>
        <taxon>Eukaryota</taxon>
        <taxon>Fungi</taxon>
        <taxon>Dikarya</taxon>
        <taxon>Ascomycota</taxon>
        <taxon>Pezizomycotina</taxon>
        <taxon>Sordariomycetes</taxon>
        <taxon>Hypocreomycetidae</taxon>
        <taxon>Glomerellales</taxon>
        <taxon>Glomerellaceae</taxon>
        <taxon>Colletotrichum</taxon>
        <taxon>Colletotrichum orchidearum species complex</taxon>
    </lineage>
</organism>
<keyword evidence="2" id="KW-1185">Reference proteome</keyword>
<dbReference type="EMBL" id="WIGM01000431">
    <property type="protein sequence ID" value="KAF6825398.1"/>
    <property type="molecule type" value="Genomic_DNA"/>
</dbReference>
<evidence type="ECO:0000313" key="2">
    <source>
        <dbReference type="Proteomes" id="UP000639643"/>
    </source>
</evidence>
<dbReference type="AlphaFoldDB" id="A0A8H6K6R0"/>
<gene>
    <name evidence="1" type="ORF">CMUS01_09836</name>
</gene>
<evidence type="ECO:0000313" key="1">
    <source>
        <dbReference type="EMBL" id="KAF6825398.1"/>
    </source>
</evidence>
<comment type="caution">
    <text evidence="1">The sequence shown here is derived from an EMBL/GenBank/DDBJ whole genome shotgun (WGS) entry which is preliminary data.</text>
</comment>
<proteinExistence type="predicted"/>